<name>A0A891ZA94_9VIRU</name>
<protein>
    <submittedName>
        <fullName evidence="2">Coat protein</fullName>
    </submittedName>
</protein>
<sequence length="337" mass="37916">MAAPNFDILEDLIADGRLQITPYVTSTEPKIFDVDFDALWNRINAIIVPIYTNWDQLRFHYPGTTTTVTNNITLDVGHLVTFALWQLYNRLRSVAECFHHPTRTSRMNTRAPISNRMEFPSFLSSMLESISWLRINDGPVDYLALFTAPTGTSNNYGRSTVQVPDNGCYDRLTGRLRALGVQLTPIDMTPSAGSFWPTTQVITEEELYNIVGTFHSSHYVNEDAIRAIFLAGTAHSQPFPDFGMTVGFVTDRTVMDPLAALAAPTGTPRSEEATSAGRPVHGMYNVNHRGIQPAAGEQNPSGCYIIGRGYERRYTCYLARRIAVFEANRIIRYRFMR</sequence>
<dbReference type="EMBL" id="MW291648">
    <property type="protein sequence ID" value="QRN67960.1"/>
    <property type="molecule type" value="Genomic_RNA"/>
</dbReference>
<gene>
    <name evidence="2" type="primary">CP</name>
</gene>
<evidence type="ECO:0000313" key="3">
    <source>
        <dbReference type="EMBL" id="QRN67962.1"/>
    </source>
</evidence>
<evidence type="ECO:0000313" key="1">
    <source>
        <dbReference type="EMBL" id="QRN67960.1"/>
    </source>
</evidence>
<keyword evidence="2" id="KW-0167">Capsid protein</keyword>
<evidence type="ECO:0000313" key="2">
    <source>
        <dbReference type="EMBL" id="QRN67961.1"/>
    </source>
</evidence>
<dbReference type="EMBL" id="MW291649">
    <property type="protein sequence ID" value="QRN67961.1"/>
    <property type="molecule type" value="Genomic_RNA"/>
</dbReference>
<dbReference type="GO" id="GO:0019028">
    <property type="term" value="C:viral capsid"/>
    <property type="evidence" value="ECO:0007669"/>
    <property type="project" value="UniProtKB-KW"/>
</dbReference>
<accession>A0A891ZA94</accession>
<proteinExistence type="predicted"/>
<organism evidence="2">
    <name type="scientific">Fig cryptic virus</name>
    <dbReference type="NCBI Taxonomy" id="882768"/>
    <lineage>
        <taxon>Viruses</taxon>
        <taxon>Riboviria</taxon>
        <taxon>Orthornavirae</taxon>
        <taxon>Pisuviricota</taxon>
        <taxon>Duplopiviricetes</taxon>
        <taxon>Durnavirales</taxon>
        <taxon>Partitiviridae</taxon>
        <taxon>Deltapartitivirus</taxon>
        <taxon>Deltapartitivirus fici</taxon>
    </lineage>
</organism>
<dbReference type="EMBL" id="MW291650">
    <property type="protein sequence ID" value="QRN67962.1"/>
    <property type="molecule type" value="Genomic_RNA"/>
</dbReference>
<reference evidence="2" key="1">
    <citation type="submission" date="2020-11" db="EMBL/GenBank/DDBJ databases">
        <authorList>
            <person name="Chirkov S."/>
            <person name="Sharko F."/>
            <person name="Tsygankova S."/>
            <person name="Mitrofanova I."/>
        </authorList>
    </citation>
    <scope>NUCLEOTIDE SEQUENCE</scope>
    <source>
        <strain evidence="1">F30</strain>
        <strain evidence="2">F31</strain>
        <strain evidence="3">F33</strain>
    </source>
</reference>
<keyword evidence="2" id="KW-0946">Virion</keyword>